<dbReference type="RefSeq" id="WP_192819464.1">
    <property type="nucleotide sequence ID" value="NZ_CP062310.1"/>
</dbReference>
<evidence type="ECO:0000256" key="5">
    <source>
        <dbReference type="ARBA" id="ARBA00022842"/>
    </source>
</evidence>
<dbReference type="AlphaFoldDB" id="A0A7L9FJG7"/>
<evidence type="ECO:0000256" key="4">
    <source>
        <dbReference type="ARBA" id="ARBA00022723"/>
    </source>
</evidence>
<dbReference type="InterPro" id="IPR005845">
    <property type="entry name" value="A-D-PHexomutase_a/b/a-II"/>
</dbReference>
<evidence type="ECO:0000313" key="10">
    <source>
        <dbReference type="EMBL" id="QOJ79492.1"/>
    </source>
</evidence>
<name>A0A7L9FJG7_9CREN</name>
<feature type="domain" description="Alpha-D-phosphohexomutase alpha/beta/alpha" evidence="7">
    <location>
        <begin position="15"/>
        <end position="134"/>
    </location>
</feature>
<keyword evidence="6" id="KW-0413">Isomerase</keyword>
<proteinExistence type="inferred from homology"/>
<feature type="domain" description="Alpha-D-phosphohexomutase alpha/beta/alpha" evidence="8">
    <location>
        <begin position="156"/>
        <end position="256"/>
    </location>
</feature>
<evidence type="ECO:0000313" key="11">
    <source>
        <dbReference type="Proteomes" id="UP000594121"/>
    </source>
</evidence>
<keyword evidence="3" id="KW-0597">Phosphoprotein</keyword>
<evidence type="ECO:0000256" key="2">
    <source>
        <dbReference type="ARBA" id="ARBA00010231"/>
    </source>
</evidence>
<keyword evidence="11" id="KW-1185">Reference proteome</keyword>
<dbReference type="PANTHER" id="PTHR43771:SF1">
    <property type="entry name" value="PHOSPHOMANNOMUTASE"/>
    <property type="match status" value="1"/>
</dbReference>
<comment type="similarity">
    <text evidence="2">Belongs to the phosphohexose mutase family.</text>
</comment>
<keyword evidence="4" id="KW-0479">Metal-binding</keyword>
<dbReference type="InterPro" id="IPR005844">
    <property type="entry name" value="A-D-PHexomutase_a/b/a-I"/>
</dbReference>
<dbReference type="GO" id="GO:0016868">
    <property type="term" value="F:intramolecular phosphotransferase activity"/>
    <property type="evidence" value="ECO:0007669"/>
    <property type="project" value="InterPro"/>
</dbReference>
<evidence type="ECO:0000259" key="7">
    <source>
        <dbReference type="Pfam" id="PF02878"/>
    </source>
</evidence>
<dbReference type="Pfam" id="PF02879">
    <property type="entry name" value="PGM_PMM_II"/>
    <property type="match status" value="1"/>
</dbReference>
<dbReference type="InParanoid" id="A0A7L9FJG7"/>
<dbReference type="InterPro" id="IPR005846">
    <property type="entry name" value="A-D-PHexomutase_a/b/a-III"/>
</dbReference>
<dbReference type="Pfam" id="PF02880">
    <property type="entry name" value="PGM_PMM_III"/>
    <property type="match status" value="1"/>
</dbReference>
<evidence type="ECO:0000256" key="1">
    <source>
        <dbReference type="ARBA" id="ARBA00001946"/>
    </source>
</evidence>
<evidence type="ECO:0000256" key="3">
    <source>
        <dbReference type="ARBA" id="ARBA00022553"/>
    </source>
</evidence>
<dbReference type="GO" id="GO:0046872">
    <property type="term" value="F:metal ion binding"/>
    <property type="evidence" value="ECO:0007669"/>
    <property type="project" value="UniProtKB-KW"/>
</dbReference>
<dbReference type="SUPFAM" id="SSF53738">
    <property type="entry name" value="Phosphoglucomutase, first 3 domains"/>
    <property type="match status" value="3"/>
</dbReference>
<dbReference type="Gene3D" id="3.40.120.10">
    <property type="entry name" value="Alpha-D-Glucose-1,6-Bisphosphate, subunit A, domain 3"/>
    <property type="match status" value="3"/>
</dbReference>
<dbReference type="PANTHER" id="PTHR43771">
    <property type="entry name" value="PHOSPHOMANNOMUTASE"/>
    <property type="match status" value="1"/>
</dbReference>
<accession>A0A7L9FJG7</accession>
<sequence>MRRPPLPYYNNRIYGTANTQLTPENSAELGAVLGTLVGEGALVTAARDYYPPSRMLKRAFTAGLMSTGVSVIDFHAATLPEVSFAVKRFGARAGVHFSVAPYGDNVIQVRVLDSAGVEISSERLEDILSMFESHHAVRAVPTRVGWVTYAEYIHDIYVSSASSFVDSSPIMAKEPLVLVDMNFGPASEALPNLLSSIGARFIAVNSSRPPPNLVPRQLPSIKAMNMLGELCKATGATFAVAVSGDASQAYFVDDKGRYVDPDRFLALMALMLPQGSRLAVTDSAYRVVDTVAEKNKLSLVRVKGIAGDIARGVRRLRVNLGATDSGEVIFPQFSLAPDGMLMVAKLLEMLMTEEVRLSTVIEALPEPQLYTLEIDADASVGLKVLDSLFLEHTEVAVAPGAVKYRLGDLWVKVSLGMDGSKIYVSTEATSKASIEVLKKEFERISELAESLK</sequence>
<keyword evidence="5" id="KW-0460">Magnesium</keyword>
<dbReference type="GeneID" id="59148880"/>
<dbReference type="KEGG" id="thel:IG193_03250"/>
<dbReference type="InterPro" id="IPR016055">
    <property type="entry name" value="A-D-PHexomutase_a/b/a-I/II/III"/>
</dbReference>
<protein>
    <recommendedName>
        <fullName evidence="12">Phosphomannomutase</fullName>
    </recommendedName>
</protein>
<evidence type="ECO:0000259" key="8">
    <source>
        <dbReference type="Pfam" id="PF02879"/>
    </source>
</evidence>
<gene>
    <name evidence="10" type="ORF">IG193_03250</name>
</gene>
<dbReference type="Proteomes" id="UP000594121">
    <property type="component" value="Chromosome"/>
</dbReference>
<dbReference type="GO" id="GO:0005975">
    <property type="term" value="P:carbohydrate metabolic process"/>
    <property type="evidence" value="ECO:0007669"/>
    <property type="project" value="InterPro"/>
</dbReference>
<dbReference type="Pfam" id="PF02878">
    <property type="entry name" value="PGM_PMM_I"/>
    <property type="match status" value="1"/>
</dbReference>
<organism evidence="10 11">
    <name type="scientific">Infirmifilum lucidum</name>
    <dbReference type="NCBI Taxonomy" id="2776706"/>
    <lineage>
        <taxon>Archaea</taxon>
        <taxon>Thermoproteota</taxon>
        <taxon>Thermoprotei</taxon>
        <taxon>Thermofilales</taxon>
        <taxon>Thermofilaceae</taxon>
        <taxon>Infirmifilum</taxon>
    </lineage>
</organism>
<evidence type="ECO:0000259" key="9">
    <source>
        <dbReference type="Pfam" id="PF02880"/>
    </source>
</evidence>
<dbReference type="EMBL" id="CP062310">
    <property type="protein sequence ID" value="QOJ79492.1"/>
    <property type="molecule type" value="Genomic_DNA"/>
</dbReference>
<comment type="cofactor">
    <cofactor evidence="1">
        <name>Mg(2+)</name>
        <dbReference type="ChEBI" id="CHEBI:18420"/>
    </cofactor>
</comment>
<feature type="domain" description="Alpha-D-phosphohexomutase alpha/beta/alpha" evidence="9">
    <location>
        <begin position="260"/>
        <end position="366"/>
    </location>
</feature>
<evidence type="ECO:0008006" key="12">
    <source>
        <dbReference type="Google" id="ProtNLM"/>
    </source>
</evidence>
<evidence type="ECO:0000256" key="6">
    <source>
        <dbReference type="ARBA" id="ARBA00023235"/>
    </source>
</evidence>
<reference evidence="10 11" key="1">
    <citation type="submission" date="2020-10" db="EMBL/GenBank/DDBJ databases">
        <title>Thermofilum lucidum 3507LT sp. nov. a novel member of Thermofilaceae family isolated from Chile hot spring, and proposal of description order Thermofilales.</title>
        <authorList>
            <person name="Zayulina K.S."/>
            <person name="Elcheninov A.G."/>
            <person name="Toshchakov S.V."/>
            <person name="Kublanov I.V."/>
        </authorList>
    </citation>
    <scope>NUCLEOTIDE SEQUENCE [LARGE SCALE GENOMIC DNA]</scope>
    <source>
        <strain evidence="10 11">3507LT</strain>
    </source>
</reference>